<comment type="caution">
    <text evidence="2">The sequence shown here is derived from an EMBL/GenBank/DDBJ whole genome shotgun (WGS) entry which is preliminary data.</text>
</comment>
<evidence type="ECO:0000256" key="1">
    <source>
        <dbReference type="SAM" id="MobiDB-lite"/>
    </source>
</evidence>
<dbReference type="EMBL" id="JABXBU010002230">
    <property type="protein sequence ID" value="KAF8766885.1"/>
    <property type="molecule type" value="Genomic_DNA"/>
</dbReference>
<gene>
    <name evidence="2" type="ORF">HNY73_019906</name>
</gene>
<evidence type="ECO:0000313" key="3">
    <source>
        <dbReference type="Proteomes" id="UP000807504"/>
    </source>
</evidence>
<keyword evidence="3" id="KW-1185">Reference proteome</keyword>
<reference evidence="2" key="2">
    <citation type="submission" date="2020-06" db="EMBL/GenBank/DDBJ databases">
        <authorList>
            <person name="Sheffer M."/>
        </authorList>
    </citation>
    <scope>NUCLEOTIDE SEQUENCE</scope>
</reference>
<name>A0A8T0E9G2_ARGBR</name>
<protein>
    <submittedName>
        <fullName evidence="2">Uncharacterized protein</fullName>
    </submittedName>
</protein>
<dbReference type="AlphaFoldDB" id="A0A8T0E9G2"/>
<reference evidence="2" key="1">
    <citation type="journal article" date="2020" name="bioRxiv">
        <title>Chromosome-level reference genome of the European wasp spider Argiope bruennichi: a resource for studies on range expansion and evolutionary adaptation.</title>
        <authorList>
            <person name="Sheffer M.M."/>
            <person name="Hoppe A."/>
            <person name="Krehenwinkel H."/>
            <person name="Uhl G."/>
            <person name="Kuss A.W."/>
            <person name="Jensen L."/>
            <person name="Jensen C."/>
            <person name="Gillespie R.G."/>
            <person name="Hoff K.J."/>
            <person name="Prost S."/>
        </authorList>
    </citation>
    <scope>NUCLEOTIDE SEQUENCE</scope>
</reference>
<organism evidence="2 3">
    <name type="scientific">Argiope bruennichi</name>
    <name type="common">Wasp spider</name>
    <name type="synonym">Aranea bruennichi</name>
    <dbReference type="NCBI Taxonomy" id="94029"/>
    <lineage>
        <taxon>Eukaryota</taxon>
        <taxon>Metazoa</taxon>
        <taxon>Ecdysozoa</taxon>
        <taxon>Arthropoda</taxon>
        <taxon>Chelicerata</taxon>
        <taxon>Arachnida</taxon>
        <taxon>Araneae</taxon>
        <taxon>Araneomorphae</taxon>
        <taxon>Entelegynae</taxon>
        <taxon>Araneoidea</taxon>
        <taxon>Araneidae</taxon>
        <taxon>Argiope</taxon>
    </lineage>
</organism>
<accession>A0A8T0E9G2</accession>
<feature type="region of interest" description="Disordered" evidence="1">
    <location>
        <begin position="448"/>
        <end position="521"/>
    </location>
</feature>
<dbReference type="Proteomes" id="UP000807504">
    <property type="component" value="Unassembled WGS sequence"/>
</dbReference>
<feature type="compositionally biased region" description="Basic residues" evidence="1">
    <location>
        <begin position="486"/>
        <end position="507"/>
    </location>
</feature>
<proteinExistence type="predicted"/>
<evidence type="ECO:0000313" key="2">
    <source>
        <dbReference type="EMBL" id="KAF8766885.1"/>
    </source>
</evidence>
<sequence>MSLPSYAKVGSSFLSARNDHDVKVANRNEIDVSINADVIFRNNFIARSKPSFPHKIQDTVRSETLDEMTRRAMPKRSNSSIGKKVRFSDRIELFENTTHNHLNSESISNKKDKVVIDPYDLKELLEFFEDNRALMNEKKPKITTDGSQKTKRTYIKEKRKIEDSDKCIKKKITEDGKISNGDKISHAKKLRIKDCRRNSKKEKNKVNIKTRKTHHLKKKKSLNHSDIDKESLDRKINVSVPLNMIRNFKLSLDTKNKAISSKLDEKEEHSRNEEILQRNILNEGDGAQKNGTITIKDFKNKKKSEKERKLDDESNLIKSRTKVQAIDNKEEFKQKEEETISNVLESLEDTILYPSTSTPFDSPQIATNGLSLNFQRLSPIHEHQSAVVVNTFNYFEPSVVYTGKTYSKRKLKNISKSEKLWSLISTTTSFDSRLETISTTAIFEGSLEPEENSEDIPLFETPPVKMVSGGSIDRKRQHKEAENNKKNHRFHKETKYKASRGTKRKSNKITTDKRENNSDLSIRQSHLSQHFEDVSEWNLCIEKKENKTKFFAKGKK</sequence>